<organism evidence="1 2">
    <name type="scientific">Musa balbisiana</name>
    <name type="common">Banana</name>
    <dbReference type="NCBI Taxonomy" id="52838"/>
    <lineage>
        <taxon>Eukaryota</taxon>
        <taxon>Viridiplantae</taxon>
        <taxon>Streptophyta</taxon>
        <taxon>Embryophyta</taxon>
        <taxon>Tracheophyta</taxon>
        <taxon>Spermatophyta</taxon>
        <taxon>Magnoliopsida</taxon>
        <taxon>Liliopsida</taxon>
        <taxon>Zingiberales</taxon>
        <taxon>Musaceae</taxon>
        <taxon>Musa</taxon>
    </lineage>
</organism>
<proteinExistence type="predicted"/>
<gene>
    <name evidence="1" type="ORF">C4D60_Mb04t37440</name>
</gene>
<sequence>MAVLQFFPLSPRRLQHLRLLHPAPRPGQRLEETMGFPWKCLHPRVGQNIACLRWPPETAWATADLLLFLWPCGHLLADSEEGIRLLPKDPQE</sequence>
<dbReference type="AlphaFoldDB" id="A0A4S8KHH1"/>
<evidence type="ECO:0000313" key="1">
    <source>
        <dbReference type="EMBL" id="THU74820.1"/>
    </source>
</evidence>
<evidence type="ECO:0000313" key="2">
    <source>
        <dbReference type="Proteomes" id="UP000317650"/>
    </source>
</evidence>
<reference evidence="1 2" key="1">
    <citation type="journal article" date="2019" name="Nat. Plants">
        <title>Genome sequencing of Musa balbisiana reveals subgenome evolution and function divergence in polyploid bananas.</title>
        <authorList>
            <person name="Yao X."/>
        </authorList>
    </citation>
    <scope>NUCLEOTIDE SEQUENCE [LARGE SCALE GENOMIC DNA]</scope>
    <source>
        <strain evidence="2">cv. DH-PKW</strain>
        <tissue evidence="1">Leaves</tissue>
    </source>
</reference>
<keyword evidence="2" id="KW-1185">Reference proteome</keyword>
<protein>
    <submittedName>
        <fullName evidence="1">Uncharacterized protein</fullName>
    </submittedName>
</protein>
<dbReference type="Proteomes" id="UP000317650">
    <property type="component" value="Chromosome 4"/>
</dbReference>
<name>A0A4S8KHH1_MUSBA</name>
<comment type="caution">
    <text evidence="1">The sequence shown here is derived from an EMBL/GenBank/DDBJ whole genome shotgun (WGS) entry which is preliminary data.</text>
</comment>
<dbReference type="EMBL" id="PYDT01000001">
    <property type="protein sequence ID" value="THU74820.1"/>
    <property type="molecule type" value="Genomic_DNA"/>
</dbReference>
<accession>A0A4S8KHH1</accession>